<feature type="non-terminal residue" evidence="1">
    <location>
        <position position="57"/>
    </location>
</feature>
<organism evidence="1 2">
    <name type="scientific">Batillaria attramentaria</name>
    <dbReference type="NCBI Taxonomy" id="370345"/>
    <lineage>
        <taxon>Eukaryota</taxon>
        <taxon>Metazoa</taxon>
        <taxon>Spiralia</taxon>
        <taxon>Lophotrochozoa</taxon>
        <taxon>Mollusca</taxon>
        <taxon>Gastropoda</taxon>
        <taxon>Caenogastropoda</taxon>
        <taxon>Sorbeoconcha</taxon>
        <taxon>Cerithioidea</taxon>
        <taxon>Batillariidae</taxon>
        <taxon>Batillaria</taxon>
    </lineage>
</organism>
<dbReference type="EMBL" id="JACVVK020000012">
    <property type="protein sequence ID" value="KAK7505184.1"/>
    <property type="molecule type" value="Genomic_DNA"/>
</dbReference>
<sequence>VKLEQVDTRLTPSGYIFIGVMTVDPASHSCSSVVNALRLPSAYVIWDTRVKCPGKQQ</sequence>
<dbReference type="AlphaFoldDB" id="A0ABD0M083"/>
<dbReference type="Proteomes" id="UP001519460">
    <property type="component" value="Unassembled WGS sequence"/>
</dbReference>
<evidence type="ECO:0000313" key="2">
    <source>
        <dbReference type="Proteomes" id="UP001519460"/>
    </source>
</evidence>
<feature type="non-terminal residue" evidence="1">
    <location>
        <position position="1"/>
    </location>
</feature>
<keyword evidence="2" id="KW-1185">Reference proteome</keyword>
<evidence type="ECO:0008006" key="3">
    <source>
        <dbReference type="Google" id="ProtNLM"/>
    </source>
</evidence>
<evidence type="ECO:0000313" key="1">
    <source>
        <dbReference type="EMBL" id="KAK7505184.1"/>
    </source>
</evidence>
<protein>
    <recommendedName>
        <fullName evidence="3">Polyketide synthase</fullName>
    </recommendedName>
</protein>
<reference evidence="1 2" key="1">
    <citation type="journal article" date="2023" name="Sci. Data">
        <title>Genome assembly of the Korean intertidal mud-creeper Batillaria attramentaria.</title>
        <authorList>
            <person name="Patra A.K."/>
            <person name="Ho P.T."/>
            <person name="Jun S."/>
            <person name="Lee S.J."/>
            <person name="Kim Y."/>
            <person name="Won Y.J."/>
        </authorList>
    </citation>
    <scope>NUCLEOTIDE SEQUENCE [LARGE SCALE GENOMIC DNA]</scope>
    <source>
        <strain evidence="1">Wonlab-2016</strain>
    </source>
</reference>
<proteinExistence type="predicted"/>
<accession>A0ABD0M083</accession>
<gene>
    <name evidence="1" type="ORF">BaRGS_00003754</name>
</gene>
<name>A0ABD0M083_9CAEN</name>
<comment type="caution">
    <text evidence="1">The sequence shown here is derived from an EMBL/GenBank/DDBJ whole genome shotgun (WGS) entry which is preliminary data.</text>
</comment>